<dbReference type="EMBL" id="HBEL01003232">
    <property type="protein sequence ID" value="CAD8405402.1"/>
    <property type="molecule type" value="Transcribed_RNA"/>
</dbReference>
<keyword evidence="3 6" id="KW-0812">Transmembrane</keyword>
<comment type="similarity">
    <text evidence="2 6">Belongs to the peroxisomal membrane protein PXMP2/4 family.</text>
</comment>
<evidence type="ECO:0000256" key="2">
    <source>
        <dbReference type="ARBA" id="ARBA00006824"/>
    </source>
</evidence>
<dbReference type="GO" id="GO:0005737">
    <property type="term" value="C:cytoplasm"/>
    <property type="evidence" value="ECO:0007669"/>
    <property type="project" value="TreeGrafter"/>
</dbReference>
<feature type="transmembrane region" description="Helical" evidence="6">
    <location>
        <begin position="106"/>
        <end position="127"/>
    </location>
</feature>
<evidence type="ECO:0000256" key="1">
    <source>
        <dbReference type="ARBA" id="ARBA00004141"/>
    </source>
</evidence>
<evidence type="ECO:0000256" key="5">
    <source>
        <dbReference type="ARBA" id="ARBA00023136"/>
    </source>
</evidence>
<dbReference type="InterPro" id="IPR007248">
    <property type="entry name" value="Mpv17_PMP22"/>
</dbReference>
<dbReference type="PANTHER" id="PTHR11266:SF80">
    <property type="entry name" value="PEROXISOMAL MEMBRANE PROTEIN 2"/>
    <property type="match status" value="1"/>
</dbReference>
<dbReference type="AlphaFoldDB" id="A0A7S0BWE6"/>
<proteinExistence type="inferred from homology"/>
<accession>A0A7S0BWE6</accession>
<dbReference type="PANTHER" id="PTHR11266">
    <property type="entry name" value="PEROXISOMAL MEMBRANE PROTEIN 2, PXMP2 MPV17"/>
    <property type="match status" value="1"/>
</dbReference>
<dbReference type="GO" id="GO:0016020">
    <property type="term" value="C:membrane"/>
    <property type="evidence" value="ECO:0007669"/>
    <property type="project" value="UniProtKB-SubCell"/>
</dbReference>
<keyword evidence="5 6" id="KW-0472">Membrane</keyword>
<feature type="transmembrane region" description="Helical" evidence="6">
    <location>
        <begin position="67"/>
        <end position="86"/>
    </location>
</feature>
<dbReference type="Pfam" id="PF04117">
    <property type="entry name" value="Mpv17_PMP22"/>
    <property type="match status" value="1"/>
</dbReference>
<comment type="subcellular location">
    <subcellularLocation>
        <location evidence="1">Membrane</location>
        <topology evidence="1">Multi-pass membrane protein</topology>
    </subcellularLocation>
</comment>
<gene>
    <name evidence="7" type="ORF">PINE0816_LOCUS1517</name>
</gene>
<name>A0A7S0BWE6_9STRA</name>
<keyword evidence="4 6" id="KW-1133">Transmembrane helix</keyword>
<organism evidence="7">
    <name type="scientific">Proboscia inermis</name>
    <dbReference type="NCBI Taxonomy" id="420281"/>
    <lineage>
        <taxon>Eukaryota</taxon>
        <taxon>Sar</taxon>
        <taxon>Stramenopiles</taxon>
        <taxon>Ochrophyta</taxon>
        <taxon>Bacillariophyta</taxon>
        <taxon>Coscinodiscophyceae</taxon>
        <taxon>Rhizosoleniophycidae</taxon>
        <taxon>Rhizosoleniales</taxon>
        <taxon>Rhizosoleniaceae</taxon>
        <taxon>Proboscia</taxon>
    </lineage>
</organism>
<evidence type="ECO:0000313" key="7">
    <source>
        <dbReference type="EMBL" id="CAD8405402.1"/>
    </source>
</evidence>
<evidence type="ECO:0000256" key="6">
    <source>
        <dbReference type="RuleBase" id="RU363053"/>
    </source>
</evidence>
<evidence type="ECO:0000256" key="3">
    <source>
        <dbReference type="ARBA" id="ARBA00022692"/>
    </source>
</evidence>
<evidence type="ECO:0000256" key="4">
    <source>
        <dbReference type="ARBA" id="ARBA00022989"/>
    </source>
</evidence>
<sequence length="174" mass="20363">MLKLITWYSQRLESHPLTTKSITSGFISGSGDAICQLIVHENNKKIMRNKGDDKTVNAKFHFDWLRTARFTFLGSVLIAPIVHHWYSFLNKKIPTQRINAVLKRTFYDQTICAPLIMPTFISSVMVLEGKKISDITYKMENEYFQTLVANWMLWVPAQVGIHFKTMNRWWLIFC</sequence>
<protein>
    <submittedName>
        <fullName evidence="7">Uncharacterized protein</fullName>
    </submittedName>
</protein>
<reference evidence="7" key="1">
    <citation type="submission" date="2021-01" db="EMBL/GenBank/DDBJ databases">
        <authorList>
            <person name="Corre E."/>
            <person name="Pelletier E."/>
            <person name="Niang G."/>
            <person name="Scheremetjew M."/>
            <person name="Finn R."/>
            <person name="Kale V."/>
            <person name="Holt S."/>
            <person name="Cochrane G."/>
            <person name="Meng A."/>
            <person name="Brown T."/>
            <person name="Cohen L."/>
        </authorList>
    </citation>
    <scope>NUCLEOTIDE SEQUENCE</scope>
    <source>
        <strain evidence="7">CCAP1064/1</strain>
    </source>
</reference>